<dbReference type="PROSITE" id="PS50199">
    <property type="entry name" value="ZF_RANBP2_2"/>
    <property type="match status" value="1"/>
</dbReference>
<dbReference type="RefSeq" id="WP_107272101.1">
    <property type="nucleotide sequence ID" value="NZ_PYMA01000008.1"/>
</dbReference>
<dbReference type="InterPro" id="IPR025874">
    <property type="entry name" value="DZR"/>
</dbReference>
<dbReference type="Pfam" id="PF13589">
    <property type="entry name" value="HATPase_c_3"/>
    <property type="match status" value="1"/>
</dbReference>
<dbReference type="SMART" id="SM00547">
    <property type="entry name" value="ZnF_RBZ"/>
    <property type="match status" value="2"/>
</dbReference>
<dbReference type="GO" id="GO:0008270">
    <property type="term" value="F:zinc ion binding"/>
    <property type="evidence" value="ECO:0007669"/>
    <property type="project" value="UniProtKB-KW"/>
</dbReference>
<evidence type="ECO:0000313" key="5">
    <source>
        <dbReference type="EMBL" id="PSW18913.1"/>
    </source>
</evidence>
<keyword evidence="6" id="KW-1185">Reference proteome</keyword>
<dbReference type="InterPro" id="IPR036890">
    <property type="entry name" value="HATPase_C_sf"/>
</dbReference>
<accession>A0A2T3NRK1</accession>
<keyword evidence="2" id="KW-0863">Zinc-finger</keyword>
<dbReference type="InterPro" id="IPR001876">
    <property type="entry name" value="Znf_RanBP2"/>
</dbReference>
<reference evidence="5 6" key="1">
    <citation type="submission" date="2018-01" db="EMBL/GenBank/DDBJ databases">
        <title>Whole genome sequencing of Histamine producing bacteria.</title>
        <authorList>
            <person name="Butler K."/>
        </authorList>
    </citation>
    <scope>NUCLEOTIDE SEQUENCE [LARGE SCALE GENOMIC DNA]</scope>
    <source>
        <strain evidence="5 6">DSM 100436</strain>
    </source>
</reference>
<evidence type="ECO:0000313" key="6">
    <source>
        <dbReference type="Proteomes" id="UP000241771"/>
    </source>
</evidence>
<dbReference type="AlphaFoldDB" id="A0A2T3NRK1"/>
<gene>
    <name evidence="5" type="ORF">C9I98_13735</name>
</gene>
<evidence type="ECO:0000259" key="4">
    <source>
        <dbReference type="PROSITE" id="PS50199"/>
    </source>
</evidence>
<keyword evidence="3" id="KW-0862">Zinc</keyword>
<evidence type="ECO:0000256" key="1">
    <source>
        <dbReference type="ARBA" id="ARBA00022723"/>
    </source>
</evidence>
<sequence length="839" mass="93975">MKPFDLTPDPKVLIALTHTPLKPMDALSELIDNAIDSFTLSRNSGFEVSNPMAIVDLPSRKELEDNLGTIRVRDNGIGMSPEMAEKALKAGFSGNNPYDSLGLFGMGLNIATGKLGSRTTVITARKGDSQALKVVVDLIAIQEQASFEVIPELVDKPDGFENGTIVEISNWWPKGNANSDFIQKLIAYGRPKVRSEIGRRYSTLLKQKLVNIVVNGEPCKPFHHCVWGSKRFVEHKGIGRVYAKREFSEVIGTQKRCTECFALVPEDRESCPACPSLSLRTIDETVKGWVGIQRYDDESHFGIDLIRNGRAIRLLEKAAFFEFVDEFGISFKDYPADSTYGRIIGEVEIDHVPVDFMKQDFQRSSPEWQHAIHFLRGSTSLWPGRTNGVPNDSPIYTLFQGFRRVRQFGKKDLYMGYWDEEKNKASRIPRPTEKEYLRKFHEGLPGYFDDDEWWKLVEEADTKPVESLVECPECSAENLQSAELCMACGATLIGKPCLECEAEIPLSALSCHLCGASQVPEVVEPWLCLVCNTRNTAEAENCSKCDSPRGTPNKLSPEYLQINSDYDESLSISGCSVKLADGTNSQPIDVECYSVHRPMVLNHKGTVLPVVVNKGEAVEIFVDKTHPLFKSLAIKPEEIIASEVAYYKHVSNGRLTGTVFQPAHSLSNIEWEILNKYWSDSLSDSSVSVREDVESLFAELASRLPDILVSASEEIFEELVEKDKKELVGNLIDKGEDISKMEQFKSDGSFMRFVGVSAIVSIFDKHTAYFFDGAIWSEPFSSIVGIQDSIMDDLRLQTRNRYLNCLEDCASFLGYQNVDPVLVKRTRASLEFLKKGLES</sequence>
<name>A0A2T3NRK1_9GAMM</name>
<protein>
    <recommendedName>
        <fullName evidence="4">RanBP2-type domain-containing protein</fullName>
    </recommendedName>
</protein>
<evidence type="ECO:0000256" key="2">
    <source>
        <dbReference type="ARBA" id="ARBA00022771"/>
    </source>
</evidence>
<dbReference type="SUPFAM" id="SSF55874">
    <property type="entry name" value="ATPase domain of HSP90 chaperone/DNA topoisomerase II/histidine kinase"/>
    <property type="match status" value="1"/>
</dbReference>
<proteinExistence type="predicted"/>
<evidence type="ECO:0000256" key="3">
    <source>
        <dbReference type="ARBA" id="ARBA00022833"/>
    </source>
</evidence>
<keyword evidence="1" id="KW-0479">Metal-binding</keyword>
<organism evidence="5 6">
    <name type="scientific">Photobacterium sanctipauli</name>
    <dbReference type="NCBI Taxonomy" id="1342794"/>
    <lineage>
        <taxon>Bacteria</taxon>
        <taxon>Pseudomonadati</taxon>
        <taxon>Pseudomonadota</taxon>
        <taxon>Gammaproteobacteria</taxon>
        <taxon>Vibrionales</taxon>
        <taxon>Vibrionaceae</taxon>
        <taxon>Photobacterium</taxon>
    </lineage>
</organism>
<dbReference type="Gene3D" id="3.30.565.10">
    <property type="entry name" value="Histidine kinase-like ATPase, C-terminal domain"/>
    <property type="match status" value="1"/>
</dbReference>
<feature type="domain" description="RanBP2-type" evidence="4">
    <location>
        <begin position="522"/>
        <end position="551"/>
    </location>
</feature>
<dbReference type="PROSITE" id="PS01358">
    <property type="entry name" value="ZF_RANBP2_1"/>
    <property type="match status" value="1"/>
</dbReference>
<dbReference type="Pfam" id="PF12773">
    <property type="entry name" value="DZR"/>
    <property type="match status" value="1"/>
</dbReference>
<comment type="caution">
    <text evidence="5">The sequence shown here is derived from an EMBL/GenBank/DDBJ whole genome shotgun (WGS) entry which is preliminary data.</text>
</comment>
<dbReference type="EMBL" id="PYMA01000008">
    <property type="protein sequence ID" value="PSW18913.1"/>
    <property type="molecule type" value="Genomic_DNA"/>
</dbReference>
<dbReference type="Proteomes" id="UP000241771">
    <property type="component" value="Unassembled WGS sequence"/>
</dbReference>